<dbReference type="EMBL" id="JBJUIK010000016">
    <property type="protein sequence ID" value="KAL3499837.1"/>
    <property type="molecule type" value="Genomic_DNA"/>
</dbReference>
<accession>A0ABD2Y029</accession>
<proteinExistence type="predicted"/>
<feature type="compositionally biased region" description="Basic residues" evidence="1">
    <location>
        <begin position="1"/>
        <end position="10"/>
    </location>
</feature>
<feature type="region of interest" description="Disordered" evidence="1">
    <location>
        <begin position="1"/>
        <end position="36"/>
    </location>
</feature>
<name>A0ABD2Y029_9GENT</name>
<keyword evidence="3" id="KW-1185">Reference proteome</keyword>
<protein>
    <recommendedName>
        <fullName evidence="4">Transposase MuDR plant domain-containing protein</fullName>
    </recommendedName>
</protein>
<dbReference type="Proteomes" id="UP001630127">
    <property type="component" value="Unassembled WGS sequence"/>
</dbReference>
<reference evidence="2 3" key="1">
    <citation type="submission" date="2024-11" db="EMBL/GenBank/DDBJ databases">
        <title>A near-complete genome assembly of Cinchona calisaya.</title>
        <authorList>
            <person name="Lian D.C."/>
            <person name="Zhao X.W."/>
            <person name="Wei L."/>
        </authorList>
    </citation>
    <scope>NUCLEOTIDE SEQUENCE [LARGE SCALE GENOMIC DNA]</scope>
    <source>
        <tissue evidence="2">Nenye</tissue>
    </source>
</reference>
<evidence type="ECO:0000313" key="2">
    <source>
        <dbReference type="EMBL" id="KAL3499837.1"/>
    </source>
</evidence>
<sequence length="148" mass="17028">MRSTIHRSGKRAQDTNKPQNQNEGLHGEDYDSLMKDPPRFLLNSKYGNSDDEEFDEAPVRYISIKADVDMRNPSFELGMKFPSKQEFSKAIYNYSIINGRPTYMYTNKNIRMRAKSKDPCKWFVYAAIVPALGIKDFVVNSINGQCTN</sequence>
<feature type="compositionally biased region" description="Basic and acidic residues" evidence="1">
    <location>
        <begin position="25"/>
        <end position="36"/>
    </location>
</feature>
<evidence type="ECO:0000313" key="3">
    <source>
        <dbReference type="Proteomes" id="UP001630127"/>
    </source>
</evidence>
<dbReference type="AlphaFoldDB" id="A0ABD2Y029"/>
<evidence type="ECO:0000256" key="1">
    <source>
        <dbReference type="SAM" id="MobiDB-lite"/>
    </source>
</evidence>
<organism evidence="2 3">
    <name type="scientific">Cinchona calisaya</name>
    <dbReference type="NCBI Taxonomy" id="153742"/>
    <lineage>
        <taxon>Eukaryota</taxon>
        <taxon>Viridiplantae</taxon>
        <taxon>Streptophyta</taxon>
        <taxon>Embryophyta</taxon>
        <taxon>Tracheophyta</taxon>
        <taxon>Spermatophyta</taxon>
        <taxon>Magnoliopsida</taxon>
        <taxon>eudicotyledons</taxon>
        <taxon>Gunneridae</taxon>
        <taxon>Pentapetalae</taxon>
        <taxon>asterids</taxon>
        <taxon>lamiids</taxon>
        <taxon>Gentianales</taxon>
        <taxon>Rubiaceae</taxon>
        <taxon>Cinchonoideae</taxon>
        <taxon>Cinchoneae</taxon>
        <taxon>Cinchona</taxon>
    </lineage>
</organism>
<gene>
    <name evidence="2" type="ORF">ACH5RR_038930</name>
</gene>
<evidence type="ECO:0008006" key="4">
    <source>
        <dbReference type="Google" id="ProtNLM"/>
    </source>
</evidence>
<comment type="caution">
    <text evidence="2">The sequence shown here is derived from an EMBL/GenBank/DDBJ whole genome shotgun (WGS) entry which is preliminary data.</text>
</comment>